<comment type="caution">
    <text evidence="1">The sequence shown here is derived from an EMBL/GenBank/DDBJ whole genome shotgun (WGS) entry which is preliminary data.</text>
</comment>
<protein>
    <submittedName>
        <fullName evidence="1">Uncharacterized protein</fullName>
    </submittedName>
</protein>
<name>A0A9Q3DPL4_9BASI</name>
<evidence type="ECO:0000313" key="1">
    <source>
        <dbReference type="EMBL" id="MBW0505837.1"/>
    </source>
</evidence>
<proteinExistence type="predicted"/>
<gene>
    <name evidence="1" type="ORF">O181_045552</name>
</gene>
<sequence length="92" mass="10738">MINILEKLTTQTRSGSRRVNLKTRFNKPWKDSADKNPKENLNNMKYKSADIIRKCHIGQSTTHLTNACPKREKVNEIDIEKEPDVEKEDDKI</sequence>
<organism evidence="1 2">
    <name type="scientific">Austropuccinia psidii MF-1</name>
    <dbReference type="NCBI Taxonomy" id="1389203"/>
    <lineage>
        <taxon>Eukaryota</taxon>
        <taxon>Fungi</taxon>
        <taxon>Dikarya</taxon>
        <taxon>Basidiomycota</taxon>
        <taxon>Pucciniomycotina</taxon>
        <taxon>Pucciniomycetes</taxon>
        <taxon>Pucciniales</taxon>
        <taxon>Sphaerophragmiaceae</taxon>
        <taxon>Austropuccinia</taxon>
    </lineage>
</organism>
<reference evidence="1" key="1">
    <citation type="submission" date="2021-03" db="EMBL/GenBank/DDBJ databases">
        <title>Draft genome sequence of rust myrtle Austropuccinia psidii MF-1, a brazilian biotype.</title>
        <authorList>
            <person name="Quecine M.C."/>
            <person name="Pachon D.M.R."/>
            <person name="Bonatelli M.L."/>
            <person name="Correr F.H."/>
            <person name="Franceschini L.M."/>
            <person name="Leite T.F."/>
            <person name="Margarido G.R.A."/>
            <person name="Almeida C.A."/>
            <person name="Ferrarezi J.A."/>
            <person name="Labate C.A."/>
        </authorList>
    </citation>
    <scope>NUCLEOTIDE SEQUENCE</scope>
    <source>
        <strain evidence="1">MF-1</strain>
    </source>
</reference>
<dbReference type="EMBL" id="AVOT02018726">
    <property type="protein sequence ID" value="MBW0505837.1"/>
    <property type="molecule type" value="Genomic_DNA"/>
</dbReference>
<accession>A0A9Q3DPL4</accession>
<dbReference type="AlphaFoldDB" id="A0A9Q3DPL4"/>
<keyword evidence="2" id="KW-1185">Reference proteome</keyword>
<evidence type="ECO:0000313" key="2">
    <source>
        <dbReference type="Proteomes" id="UP000765509"/>
    </source>
</evidence>
<dbReference type="Proteomes" id="UP000765509">
    <property type="component" value="Unassembled WGS sequence"/>
</dbReference>